<dbReference type="Ensembl" id="ENSSHAT00000008407.2">
    <property type="protein sequence ID" value="ENSSHAP00000008339.2"/>
    <property type="gene ID" value="ENSSHAG00000007225.2"/>
</dbReference>
<dbReference type="PANTHER" id="PTHR20859">
    <property type="entry name" value="INTERFERON/INTERLEUKIN RECEPTOR"/>
    <property type="match status" value="1"/>
</dbReference>
<dbReference type="GO" id="GO:0002765">
    <property type="term" value="P:immune response-inhibiting signal transduction"/>
    <property type="evidence" value="ECO:0007669"/>
    <property type="project" value="Ensembl"/>
</dbReference>
<keyword evidence="1" id="KW-1133">Transmembrane helix</keyword>
<dbReference type="SUPFAM" id="SSF49265">
    <property type="entry name" value="Fibronectin type III"/>
    <property type="match status" value="2"/>
</dbReference>
<dbReference type="Gene3D" id="2.60.40.10">
    <property type="entry name" value="Immunoglobulins"/>
    <property type="match status" value="2"/>
</dbReference>
<dbReference type="Proteomes" id="UP000007648">
    <property type="component" value="Unassembled WGS sequence"/>
</dbReference>
<dbReference type="PROSITE" id="PS50853">
    <property type="entry name" value="FN3"/>
    <property type="match status" value="1"/>
</dbReference>
<reference evidence="3" key="2">
    <citation type="submission" date="2025-08" db="UniProtKB">
        <authorList>
            <consortium name="Ensembl"/>
        </authorList>
    </citation>
    <scope>IDENTIFICATION</scope>
</reference>
<dbReference type="Pfam" id="PF01108">
    <property type="entry name" value="Tissue_fac"/>
    <property type="match status" value="1"/>
</dbReference>
<proteinExistence type="predicted"/>
<dbReference type="GO" id="GO:0032733">
    <property type="term" value="P:positive regulation of interleukin-10 production"/>
    <property type="evidence" value="ECO:0007669"/>
    <property type="project" value="Ensembl"/>
</dbReference>
<dbReference type="GO" id="GO:0032753">
    <property type="term" value="P:positive regulation of interleukin-4 production"/>
    <property type="evidence" value="ECO:0007669"/>
    <property type="project" value="Ensembl"/>
</dbReference>
<dbReference type="FunCoup" id="G3VYT4">
    <property type="interactions" value="726"/>
</dbReference>
<sequence>MVLKEASAYLGVWLLCTLIPPLLTAFIQITKEERDCDEAVILPAPPDLSVHSTNMKHILTWSPVIVPGETVNYSVEYQGEYERYYTSSHWIPSSWCSSISTPECNVTDDITATVAYNFRVKAILGTQSSAWSTLKELFNRNSTVLTSPRMKIIKDGYHLIVEFEDMGPYFEFNVTYWKKSPNSQELYKIVREGGSLEHLVTMEAGAEYCVKAQTVVEIIERSSAFNQVECIRAQDESHLLALVLFSSTGLILLVVGLPLFIWKMSQLLRYSCCPVVVLPDTLKITDSPQKLISCKKEDIETCDTVVRVMYSEELFRSWIQETL</sequence>
<reference evidence="3" key="3">
    <citation type="submission" date="2025-09" db="UniProtKB">
        <authorList>
            <consortium name="Ensembl"/>
        </authorList>
    </citation>
    <scope>IDENTIFICATION</scope>
</reference>
<dbReference type="InterPro" id="IPR036116">
    <property type="entry name" value="FN3_sf"/>
</dbReference>
<dbReference type="GO" id="GO:0032689">
    <property type="term" value="P:negative regulation of type II interferon production"/>
    <property type="evidence" value="ECO:0007669"/>
    <property type="project" value="Ensembl"/>
</dbReference>
<dbReference type="GO" id="GO:0032703">
    <property type="term" value="P:negative regulation of interleukin-2 production"/>
    <property type="evidence" value="ECO:0007669"/>
    <property type="project" value="Ensembl"/>
</dbReference>
<dbReference type="FunFam" id="2.60.40.10:FF:001093">
    <property type="entry name" value="Interleukin 20 receptor subunit beta"/>
    <property type="match status" value="1"/>
</dbReference>
<evidence type="ECO:0000259" key="2">
    <source>
        <dbReference type="PROSITE" id="PS50853"/>
    </source>
</evidence>
<dbReference type="InParanoid" id="G3VYT4"/>
<dbReference type="CDD" id="cd00063">
    <property type="entry name" value="FN3"/>
    <property type="match status" value="1"/>
</dbReference>
<dbReference type="InterPro" id="IPR050650">
    <property type="entry name" value="Type-II_Cytokine-TF_Rcpt"/>
</dbReference>
<dbReference type="AlphaFoldDB" id="G3VYT4"/>
<reference evidence="3 4" key="1">
    <citation type="journal article" date="2011" name="Proc. Natl. Acad. Sci. U.S.A.">
        <title>Genetic diversity and population structure of the endangered marsupial Sarcophilus harrisii (Tasmanian devil).</title>
        <authorList>
            <person name="Miller W."/>
            <person name="Hayes V.M."/>
            <person name="Ratan A."/>
            <person name="Petersen D.C."/>
            <person name="Wittekindt N.E."/>
            <person name="Miller J."/>
            <person name="Walenz B."/>
            <person name="Knight J."/>
            <person name="Qi J."/>
            <person name="Zhao F."/>
            <person name="Wang Q."/>
            <person name="Bedoya-Reina O.C."/>
            <person name="Katiyar N."/>
            <person name="Tomsho L.P."/>
            <person name="Kasson L.M."/>
            <person name="Hardie R.A."/>
            <person name="Woodbridge P."/>
            <person name="Tindall E.A."/>
            <person name="Bertelsen M.F."/>
            <person name="Dixon D."/>
            <person name="Pyecroft S."/>
            <person name="Helgen K.M."/>
            <person name="Lesk A.M."/>
            <person name="Pringle T.H."/>
            <person name="Patterson N."/>
            <person name="Zhang Y."/>
            <person name="Kreiss A."/>
            <person name="Woods G.M."/>
            <person name="Jones M.E."/>
            <person name="Schuster S.C."/>
        </authorList>
    </citation>
    <scope>NUCLEOTIDE SEQUENCE [LARGE SCALE GENOMIC DNA]</scope>
</reference>
<dbReference type="GO" id="GO:0042130">
    <property type="term" value="P:negative regulation of T cell proliferation"/>
    <property type="evidence" value="ECO:0007669"/>
    <property type="project" value="Ensembl"/>
</dbReference>
<dbReference type="InterPro" id="IPR013783">
    <property type="entry name" value="Ig-like_fold"/>
</dbReference>
<dbReference type="FunFam" id="2.60.40.10:FF:001006">
    <property type="entry name" value="Interleukin 20 receptor subunit beta"/>
    <property type="match status" value="1"/>
</dbReference>
<dbReference type="GO" id="GO:0048873">
    <property type="term" value="P:homeostasis of number of cells within a tissue"/>
    <property type="evidence" value="ECO:0007669"/>
    <property type="project" value="Ensembl"/>
</dbReference>
<dbReference type="GO" id="GO:0042015">
    <property type="term" value="F:interleukin-20 binding"/>
    <property type="evidence" value="ECO:0007669"/>
    <property type="project" value="Ensembl"/>
</dbReference>
<dbReference type="GO" id="GO:0042098">
    <property type="term" value="P:T cell proliferation"/>
    <property type="evidence" value="ECO:0007669"/>
    <property type="project" value="Ensembl"/>
</dbReference>
<dbReference type="eggNOG" id="ENOG502S2V6">
    <property type="taxonomic scope" value="Eukaryota"/>
</dbReference>
<dbReference type="GeneTree" id="ENSGT00510000048354"/>
<feature type="transmembrane region" description="Helical" evidence="1">
    <location>
        <begin position="239"/>
        <end position="261"/>
    </location>
</feature>
<feature type="domain" description="Fibronectin type-III" evidence="2">
    <location>
        <begin position="42"/>
        <end position="146"/>
    </location>
</feature>
<evidence type="ECO:0000256" key="1">
    <source>
        <dbReference type="SAM" id="Phobius"/>
    </source>
</evidence>
<dbReference type="Pfam" id="PF09294">
    <property type="entry name" value="Interfer-bind"/>
    <property type="match status" value="1"/>
</dbReference>
<dbReference type="STRING" id="9305.ENSSHAP00000008339"/>
<dbReference type="GO" id="GO:0160165">
    <property type="term" value="P:CD8-positive, alpha-beta T cell homeostasis"/>
    <property type="evidence" value="ECO:0007669"/>
    <property type="project" value="Ensembl"/>
</dbReference>
<evidence type="ECO:0000313" key="4">
    <source>
        <dbReference type="Proteomes" id="UP000007648"/>
    </source>
</evidence>
<keyword evidence="1" id="KW-0472">Membrane</keyword>
<name>G3VYT4_SARHA</name>
<dbReference type="GO" id="GO:0002437">
    <property type="term" value="P:inflammatory response to antigenic stimulus"/>
    <property type="evidence" value="ECO:0007669"/>
    <property type="project" value="Ensembl"/>
</dbReference>
<evidence type="ECO:0000313" key="3">
    <source>
        <dbReference type="Ensembl" id="ENSSHAP00000008339.2"/>
    </source>
</evidence>
<keyword evidence="1" id="KW-0812">Transmembrane</keyword>
<dbReference type="InterPro" id="IPR015373">
    <property type="entry name" value="Interferon/interleukin_rcp_dom"/>
</dbReference>
<dbReference type="InterPro" id="IPR003961">
    <property type="entry name" value="FN3_dom"/>
</dbReference>
<dbReference type="GO" id="GO:0001808">
    <property type="term" value="P:negative regulation of type IV hypersensitivity"/>
    <property type="evidence" value="ECO:0007669"/>
    <property type="project" value="Ensembl"/>
</dbReference>
<organism evidence="3 4">
    <name type="scientific">Sarcophilus harrisii</name>
    <name type="common">Tasmanian devil</name>
    <name type="synonym">Sarcophilus laniarius</name>
    <dbReference type="NCBI Taxonomy" id="9305"/>
    <lineage>
        <taxon>Eukaryota</taxon>
        <taxon>Metazoa</taxon>
        <taxon>Chordata</taxon>
        <taxon>Craniata</taxon>
        <taxon>Vertebrata</taxon>
        <taxon>Euteleostomi</taxon>
        <taxon>Mammalia</taxon>
        <taxon>Metatheria</taxon>
        <taxon>Dasyuromorphia</taxon>
        <taxon>Dasyuridae</taxon>
        <taxon>Sarcophilus</taxon>
    </lineage>
</organism>
<protein>
    <submittedName>
        <fullName evidence="3">Interleukin 20 receptor subunit beta</fullName>
    </submittedName>
</protein>
<accession>G3VYT4</accession>
<dbReference type="GO" id="GO:0005886">
    <property type="term" value="C:plasma membrane"/>
    <property type="evidence" value="ECO:0007669"/>
    <property type="project" value="TreeGrafter"/>
</dbReference>
<dbReference type="PANTHER" id="PTHR20859:SF48">
    <property type="entry name" value="INTERLEUKIN-20 RECEPTOR SUBUNIT BETA"/>
    <property type="match status" value="1"/>
</dbReference>
<gene>
    <name evidence="3" type="primary">IL20RB</name>
</gene>
<keyword evidence="4" id="KW-1185">Reference proteome</keyword>
<dbReference type="GO" id="GO:0004896">
    <property type="term" value="F:cytokine receptor activity"/>
    <property type="evidence" value="ECO:0007669"/>
    <property type="project" value="TreeGrafter"/>
</dbReference>